<dbReference type="PROSITE" id="PS51318">
    <property type="entry name" value="TAT"/>
    <property type="match status" value="1"/>
</dbReference>
<dbReference type="InterPro" id="IPR051918">
    <property type="entry name" value="STPP_CPPED1"/>
</dbReference>
<reference evidence="3" key="1">
    <citation type="submission" date="2016-10" db="EMBL/GenBank/DDBJ databases">
        <authorList>
            <person name="Varghese N."/>
            <person name="Submissions S."/>
        </authorList>
    </citation>
    <scope>NUCLEOTIDE SEQUENCE [LARGE SCALE GENOMIC DNA]</scope>
    <source>
        <strain evidence="3">DSM 3695</strain>
    </source>
</reference>
<sequence length="335" mass="37860">MEYQRNTGLSRRTFIGQTMTVCLSLAVPLLARAAFVKTRPLSVGLITDLHHDVMHDGLSRMQAFIATSRKSNPDALLQLGDFAYPADKNKEIIDLFNQSHPNKFHVIGNHDTDGGYTHKQCVEVWGMPAAYYTSVVNGFRFIFLNGNEKGSPDHKGGYPAYIGPEQTAWLKQQLAAATEPVIIVSHQPLVGYLAVDNATEIQQIITAASHRVVMAINGHTHVDSLQYVKEIPYLTINSASYFWVGQNFMHDSYSPEIHKQYPWISRTCPYKDPLFTMLTIDPKTYTITLKANKSEWVGKSPEELGFNEQQPLRPGEEIVPFIRSYKLSEKRRMQS</sequence>
<keyword evidence="3" id="KW-1185">Reference proteome</keyword>
<name>A0A1I0S9E7_9BACT</name>
<protein>
    <submittedName>
        <fullName evidence="2">Calcineurin-like phosphoesterase</fullName>
    </submittedName>
</protein>
<dbReference type="GO" id="GO:0016787">
    <property type="term" value="F:hydrolase activity"/>
    <property type="evidence" value="ECO:0007669"/>
    <property type="project" value="InterPro"/>
</dbReference>
<accession>A0A1I0S9E7</accession>
<dbReference type="PANTHER" id="PTHR43143">
    <property type="entry name" value="METALLOPHOSPHOESTERASE, CALCINEURIN SUPERFAMILY"/>
    <property type="match status" value="1"/>
</dbReference>
<dbReference type="Gene3D" id="3.60.21.10">
    <property type="match status" value="1"/>
</dbReference>
<dbReference type="PANTHER" id="PTHR43143:SF1">
    <property type="entry name" value="SERINE_THREONINE-PROTEIN PHOSPHATASE CPPED1"/>
    <property type="match status" value="1"/>
</dbReference>
<gene>
    <name evidence="2" type="ORF">SAMN04488122_5084</name>
</gene>
<proteinExistence type="predicted"/>
<dbReference type="AlphaFoldDB" id="A0A1I0S9E7"/>
<evidence type="ECO:0000313" key="3">
    <source>
        <dbReference type="Proteomes" id="UP000199310"/>
    </source>
</evidence>
<organism evidence="2 3">
    <name type="scientific">Chitinophaga arvensicola</name>
    <dbReference type="NCBI Taxonomy" id="29529"/>
    <lineage>
        <taxon>Bacteria</taxon>
        <taxon>Pseudomonadati</taxon>
        <taxon>Bacteroidota</taxon>
        <taxon>Chitinophagia</taxon>
        <taxon>Chitinophagales</taxon>
        <taxon>Chitinophagaceae</taxon>
        <taxon>Chitinophaga</taxon>
    </lineage>
</organism>
<dbReference type="SUPFAM" id="SSF56300">
    <property type="entry name" value="Metallo-dependent phosphatases"/>
    <property type="match status" value="1"/>
</dbReference>
<evidence type="ECO:0000313" key="2">
    <source>
        <dbReference type="EMBL" id="SEW52749.1"/>
    </source>
</evidence>
<dbReference type="InterPro" id="IPR006311">
    <property type="entry name" value="TAT_signal"/>
</dbReference>
<dbReference type="OrthoDB" id="9816081at2"/>
<dbReference type="RefSeq" id="WP_089899551.1">
    <property type="nucleotide sequence ID" value="NZ_FOJG01000002.1"/>
</dbReference>
<dbReference type="InterPro" id="IPR029052">
    <property type="entry name" value="Metallo-depent_PP-like"/>
</dbReference>
<evidence type="ECO:0000259" key="1">
    <source>
        <dbReference type="Pfam" id="PF00149"/>
    </source>
</evidence>
<dbReference type="EMBL" id="FOJG01000002">
    <property type="protein sequence ID" value="SEW52749.1"/>
    <property type="molecule type" value="Genomic_DNA"/>
</dbReference>
<dbReference type="Pfam" id="PF00149">
    <property type="entry name" value="Metallophos"/>
    <property type="match status" value="1"/>
</dbReference>
<dbReference type="Proteomes" id="UP000199310">
    <property type="component" value="Unassembled WGS sequence"/>
</dbReference>
<feature type="domain" description="Calcineurin-like phosphoesterase" evidence="1">
    <location>
        <begin position="42"/>
        <end position="222"/>
    </location>
</feature>
<dbReference type="STRING" id="29529.SAMN04488122_5084"/>
<dbReference type="InterPro" id="IPR004843">
    <property type="entry name" value="Calcineurin-like_PHP"/>
</dbReference>